<dbReference type="Proteomes" id="UP001595729">
    <property type="component" value="Unassembled WGS sequence"/>
</dbReference>
<proteinExistence type="predicted"/>
<dbReference type="InterPro" id="IPR016181">
    <property type="entry name" value="Acyl_CoA_acyltransferase"/>
</dbReference>
<dbReference type="EC" id="2.3.1.-" evidence="2"/>
<dbReference type="GO" id="GO:0016746">
    <property type="term" value="F:acyltransferase activity"/>
    <property type="evidence" value="ECO:0007669"/>
    <property type="project" value="UniProtKB-KW"/>
</dbReference>
<dbReference type="RefSeq" id="WP_382177254.1">
    <property type="nucleotide sequence ID" value="NZ_JBHRXX010000009.1"/>
</dbReference>
<accession>A0ABV7WAP0</accession>
<gene>
    <name evidence="2" type="ORF">ACFOPI_18765</name>
</gene>
<dbReference type="EMBL" id="JBHRXX010000009">
    <property type="protein sequence ID" value="MFC3685651.1"/>
    <property type="molecule type" value="Genomic_DNA"/>
</dbReference>
<comment type="caution">
    <text evidence="2">The sequence shown here is derived from an EMBL/GenBank/DDBJ whole genome shotgun (WGS) entry which is preliminary data.</text>
</comment>
<keyword evidence="2" id="KW-0808">Transferase</keyword>
<dbReference type="InterPro" id="IPR000182">
    <property type="entry name" value="GNAT_dom"/>
</dbReference>
<keyword evidence="2" id="KW-0012">Acyltransferase</keyword>
<dbReference type="PROSITE" id="PS51186">
    <property type="entry name" value="GNAT"/>
    <property type="match status" value="1"/>
</dbReference>
<dbReference type="SUPFAM" id="SSF55729">
    <property type="entry name" value="Acyl-CoA N-acyltransferases (Nat)"/>
    <property type="match status" value="1"/>
</dbReference>
<organism evidence="2 3">
    <name type="scientific">Hydrogenophaga luteola</name>
    <dbReference type="NCBI Taxonomy" id="1591122"/>
    <lineage>
        <taxon>Bacteria</taxon>
        <taxon>Pseudomonadati</taxon>
        <taxon>Pseudomonadota</taxon>
        <taxon>Betaproteobacteria</taxon>
        <taxon>Burkholderiales</taxon>
        <taxon>Comamonadaceae</taxon>
        <taxon>Hydrogenophaga</taxon>
    </lineage>
</organism>
<dbReference type="Pfam" id="PF13673">
    <property type="entry name" value="Acetyltransf_10"/>
    <property type="match status" value="1"/>
</dbReference>
<evidence type="ECO:0000313" key="2">
    <source>
        <dbReference type="EMBL" id="MFC3685651.1"/>
    </source>
</evidence>
<keyword evidence="3" id="KW-1185">Reference proteome</keyword>
<evidence type="ECO:0000259" key="1">
    <source>
        <dbReference type="PROSITE" id="PS51186"/>
    </source>
</evidence>
<protein>
    <submittedName>
        <fullName evidence="2">GNAT family N-acetyltransferase</fullName>
        <ecNumber evidence="2">2.3.1.-</ecNumber>
    </submittedName>
</protein>
<dbReference type="Gene3D" id="3.40.630.30">
    <property type="match status" value="1"/>
</dbReference>
<evidence type="ECO:0000313" key="3">
    <source>
        <dbReference type="Proteomes" id="UP001595729"/>
    </source>
</evidence>
<feature type="domain" description="N-acetyltransferase" evidence="1">
    <location>
        <begin position="4"/>
        <end position="144"/>
    </location>
</feature>
<reference evidence="3" key="1">
    <citation type="journal article" date="2019" name="Int. J. Syst. Evol. Microbiol.">
        <title>The Global Catalogue of Microorganisms (GCM) 10K type strain sequencing project: providing services to taxonomists for standard genome sequencing and annotation.</title>
        <authorList>
            <consortium name="The Broad Institute Genomics Platform"/>
            <consortium name="The Broad Institute Genome Sequencing Center for Infectious Disease"/>
            <person name="Wu L."/>
            <person name="Ma J."/>
        </authorList>
    </citation>
    <scope>NUCLEOTIDE SEQUENCE [LARGE SCALE GENOMIC DNA]</scope>
    <source>
        <strain evidence="3">KCTC 42501</strain>
    </source>
</reference>
<name>A0ABV7WAP0_9BURK</name>
<sequence>MVEFSLLAAFEDDKEFIFEVFKTTMREYVAWAWGWDEEFQRNGFWTHLPVQNFKLVYVAGSKAGALYIEESEKCHFIRTVFLQPRFQGLGVGSALLAQEATRARNAQKLLALKVIKINPAKSLYDRQGFRVVGEDDATYHMQLG</sequence>